<evidence type="ECO:0000313" key="1">
    <source>
        <dbReference type="EMBL" id="SDY73104.1"/>
    </source>
</evidence>
<name>A0A1H3M9Z6_9FIRM</name>
<dbReference type="OrthoDB" id="9780724at2"/>
<organism evidence="1 2">
    <name type="scientific">Lachnobacterium bovis DSM 14045</name>
    <dbReference type="NCBI Taxonomy" id="1122142"/>
    <lineage>
        <taxon>Bacteria</taxon>
        <taxon>Bacillati</taxon>
        <taxon>Bacillota</taxon>
        <taxon>Clostridia</taxon>
        <taxon>Lachnospirales</taxon>
        <taxon>Lachnospiraceae</taxon>
        <taxon>Lachnobacterium</taxon>
    </lineage>
</organism>
<protein>
    <submittedName>
        <fullName evidence="1">Uncharacterized protein</fullName>
    </submittedName>
</protein>
<dbReference type="RefSeq" id="WP_074718967.1">
    <property type="nucleotide sequence ID" value="NZ_FNPG01000032.1"/>
</dbReference>
<gene>
    <name evidence="1" type="ORF">SAMN02910414_02241</name>
</gene>
<keyword evidence="2" id="KW-1185">Reference proteome</keyword>
<dbReference type="Proteomes" id="UP000183918">
    <property type="component" value="Unassembled WGS sequence"/>
</dbReference>
<dbReference type="EMBL" id="FNPG01000032">
    <property type="protein sequence ID" value="SDY73104.1"/>
    <property type="molecule type" value="Genomic_DNA"/>
</dbReference>
<reference evidence="1 2" key="1">
    <citation type="submission" date="2016-10" db="EMBL/GenBank/DDBJ databases">
        <authorList>
            <person name="de Groot N.N."/>
        </authorList>
    </citation>
    <scope>NUCLEOTIDE SEQUENCE [LARGE SCALE GENOMIC DNA]</scope>
    <source>
        <strain evidence="1 2">DSM 14045</strain>
    </source>
</reference>
<evidence type="ECO:0000313" key="2">
    <source>
        <dbReference type="Proteomes" id="UP000183918"/>
    </source>
</evidence>
<dbReference type="STRING" id="1122142.SAMN02910414_02241"/>
<proteinExistence type="predicted"/>
<accession>A0A1H3M9Z6</accession>
<dbReference type="AlphaFoldDB" id="A0A1H3M9Z6"/>
<sequence length="147" mass="17393">MTISLYPYVVPLLEENVFEPLQVTEDDKDKYINIIYDNYINKGYAEPLSYALYYATKYDVKIDSFDVESIIKKDDCILLLCALIYARHFKLGKILDKLKKVAREIKDNGDMDEYWPFTYECLTIGILVDTWKELKKKNVSFLKAEYR</sequence>